<evidence type="ECO:0000313" key="3">
    <source>
        <dbReference type="Proteomes" id="UP000050326"/>
    </source>
</evidence>
<dbReference type="Pfam" id="PF08281">
    <property type="entry name" value="Sigma70_r4_2"/>
    <property type="match status" value="1"/>
</dbReference>
<name>A0A0P9AGE3_9CLOT</name>
<dbReference type="RefSeq" id="WP_054875039.1">
    <property type="nucleotide sequence ID" value="NZ_LKET01000030.1"/>
</dbReference>
<dbReference type="STRING" id="36849.OXPF_19880"/>
<comment type="caution">
    <text evidence="2">The sequence shown here is derived from an EMBL/GenBank/DDBJ whole genome shotgun (WGS) entry which is preliminary data.</text>
</comment>
<dbReference type="OrthoDB" id="2166625at2"/>
<dbReference type="InterPro" id="IPR013324">
    <property type="entry name" value="RNA_pol_sigma_r3/r4-like"/>
</dbReference>
<evidence type="ECO:0000259" key="1">
    <source>
        <dbReference type="Pfam" id="PF08281"/>
    </source>
</evidence>
<protein>
    <submittedName>
        <fullName evidence="2">RNA polymerase sigma factor</fullName>
    </submittedName>
</protein>
<dbReference type="InterPro" id="IPR013249">
    <property type="entry name" value="RNA_pol_sigma70_r4_t2"/>
</dbReference>
<dbReference type="InterPro" id="IPR036388">
    <property type="entry name" value="WH-like_DNA-bd_sf"/>
</dbReference>
<dbReference type="NCBIfam" id="TIGR02937">
    <property type="entry name" value="sigma70-ECF"/>
    <property type="match status" value="1"/>
</dbReference>
<dbReference type="AlphaFoldDB" id="A0A0P9AGE3"/>
<dbReference type="GO" id="GO:0003677">
    <property type="term" value="F:DNA binding"/>
    <property type="evidence" value="ECO:0007669"/>
    <property type="project" value="InterPro"/>
</dbReference>
<organism evidence="2 3">
    <name type="scientific">Oxobacter pfennigii</name>
    <dbReference type="NCBI Taxonomy" id="36849"/>
    <lineage>
        <taxon>Bacteria</taxon>
        <taxon>Bacillati</taxon>
        <taxon>Bacillota</taxon>
        <taxon>Clostridia</taxon>
        <taxon>Eubacteriales</taxon>
        <taxon>Clostridiaceae</taxon>
        <taxon>Oxobacter</taxon>
    </lineage>
</organism>
<dbReference type="Gene3D" id="1.10.10.10">
    <property type="entry name" value="Winged helix-like DNA-binding domain superfamily/Winged helix DNA-binding domain"/>
    <property type="match status" value="1"/>
</dbReference>
<gene>
    <name evidence="2" type="ORF">OXPF_19880</name>
</gene>
<dbReference type="Proteomes" id="UP000050326">
    <property type="component" value="Unassembled WGS sequence"/>
</dbReference>
<reference evidence="2 3" key="1">
    <citation type="submission" date="2015-09" db="EMBL/GenBank/DDBJ databases">
        <title>Genome sequence of Oxobacter pfennigii DSM 3222.</title>
        <authorList>
            <person name="Poehlein A."/>
            <person name="Bengelsdorf F.R."/>
            <person name="Schiel-Bengelsdorf B."/>
            <person name="Duerre P."/>
            <person name="Daniel R."/>
        </authorList>
    </citation>
    <scope>NUCLEOTIDE SEQUENCE [LARGE SCALE GENOMIC DNA]</scope>
    <source>
        <strain evidence="2 3">DSM 3222</strain>
    </source>
</reference>
<dbReference type="SUPFAM" id="SSF88659">
    <property type="entry name" value="Sigma3 and sigma4 domains of RNA polymerase sigma factors"/>
    <property type="match status" value="1"/>
</dbReference>
<dbReference type="PATRIC" id="fig|36849.3.peg.2101"/>
<dbReference type="InterPro" id="IPR014284">
    <property type="entry name" value="RNA_pol_sigma-70_dom"/>
</dbReference>
<sequence length="164" mass="19038">MSRRYKTSKKNRTNYIYYTAEGAKSVIAPDEDGVTEADIDLLHSMDDIEVNEQRRCDYRAAVHLDAYCGGEGEAADDRNKYLSDYSANPEQLYIEAEEEDEHMYALDRLTKAMECLSSQQKELFKKVYIEKRTNTNIAAEEGVTEAAIRSRLKKMYEKLRQYFS</sequence>
<dbReference type="GO" id="GO:0016987">
    <property type="term" value="F:sigma factor activity"/>
    <property type="evidence" value="ECO:0007669"/>
    <property type="project" value="InterPro"/>
</dbReference>
<feature type="domain" description="RNA polymerase sigma factor 70 region 4 type 2" evidence="1">
    <location>
        <begin position="107"/>
        <end position="158"/>
    </location>
</feature>
<evidence type="ECO:0000313" key="2">
    <source>
        <dbReference type="EMBL" id="KPU44494.1"/>
    </source>
</evidence>
<proteinExistence type="predicted"/>
<dbReference type="EMBL" id="LKET01000030">
    <property type="protein sequence ID" value="KPU44494.1"/>
    <property type="molecule type" value="Genomic_DNA"/>
</dbReference>
<dbReference type="GO" id="GO:0006352">
    <property type="term" value="P:DNA-templated transcription initiation"/>
    <property type="evidence" value="ECO:0007669"/>
    <property type="project" value="InterPro"/>
</dbReference>
<accession>A0A0P9AGE3</accession>
<keyword evidence="3" id="KW-1185">Reference proteome</keyword>